<evidence type="ECO:0000313" key="2">
    <source>
        <dbReference type="EMBL" id="CCD11932.1"/>
    </source>
</evidence>
<dbReference type="PANTHER" id="PTHR36688">
    <property type="entry name" value="ENDO/EXONUCLEASE/PHOSPHATASE DOMAIN-CONTAINING PROTEIN"/>
    <property type="match status" value="1"/>
</dbReference>
<organism evidence="2 3">
    <name type="scientific">Trypanosoma congolense (strain IL3000)</name>
    <dbReference type="NCBI Taxonomy" id="1068625"/>
    <lineage>
        <taxon>Eukaryota</taxon>
        <taxon>Discoba</taxon>
        <taxon>Euglenozoa</taxon>
        <taxon>Kinetoplastea</taxon>
        <taxon>Metakinetoplastina</taxon>
        <taxon>Trypanosomatida</taxon>
        <taxon>Trypanosomatidae</taxon>
        <taxon>Trypanosoma</taxon>
        <taxon>Nannomonas</taxon>
    </lineage>
</organism>
<keyword evidence="3" id="KW-1185">Reference proteome</keyword>
<dbReference type="PANTHER" id="PTHR36688:SF2">
    <property type="entry name" value="ENDONUCLEASE_EXONUCLEASE_PHOSPHATASE DOMAIN-CONTAINING PROTEIN"/>
    <property type="match status" value="1"/>
</dbReference>
<dbReference type="GO" id="GO:0003824">
    <property type="term" value="F:catalytic activity"/>
    <property type="evidence" value="ECO:0007669"/>
    <property type="project" value="InterPro"/>
</dbReference>
<sequence length="493" mass="54878">MLGVSPRRSELPLERKLHEDMVLFCLLQETHLASAECAALKIGGYQHVGQARTPHGGEVSILVRDGVGVEVGILEKEVPERATVTLRFSADVSLTIISAYFPRKADVSSEALDTLLGANGEMVIGADVNSHHVLWDPLRPSDDKRECIVDWCVQNDMRIANTGWATRRQPGTAALSSPDITLCRDCEISNWKFALSPDSDHHWIPFDVCVGVSLDVMAPSKPVRALYSWNKARWNDFKKLSDDFIFRGMKRSAKGADALNEAMTRGIRMAAKRTIPKGKGVAPSFWTPELTKLDKMVQECKNERKRDALIRWRRKVLVDTAMGRWKENVLKLSTTDSASWNLVKSIYAPRPLTSPVLVVDGHPSTKRQQAQALANMYMARSTKAPHAPEMRIPSTRRSTFRPITKAELDVALRELSSGTAPGDDEIHCEELKELGRVAKKCVLRLFNCSLRTGQVPAKWKHGIIVPLLKPNKPAGSMASFRPITLTSTLCTFL</sequence>
<dbReference type="Gene3D" id="3.60.10.10">
    <property type="entry name" value="Endonuclease/exonuclease/phosphatase"/>
    <property type="match status" value="1"/>
</dbReference>
<proteinExistence type="predicted"/>
<dbReference type="InterPro" id="IPR052560">
    <property type="entry name" value="RdDP_mobile_element"/>
</dbReference>
<dbReference type="Pfam" id="PF14529">
    <property type="entry name" value="Exo_endo_phos_2"/>
    <property type="match status" value="1"/>
</dbReference>
<accession>F9W448</accession>
<dbReference type="Proteomes" id="UP000000702">
    <property type="component" value="Unassembled WGS sequence"/>
</dbReference>
<dbReference type="SUPFAM" id="SSF56219">
    <property type="entry name" value="DNase I-like"/>
    <property type="match status" value="1"/>
</dbReference>
<dbReference type="VEuPathDB" id="TriTrypDB:TcIL3000_0_28690"/>
<reference evidence="2 3" key="2">
    <citation type="journal article" date="2012" name="Proc. Natl. Acad. Sci. U.S.A.">
        <title>Antigenic diversity is generated by distinct evolutionary mechanisms in African trypanosome species.</title>
        <authorList>
            <person name="Jackson A.P."/>
            <person name="Berry A."/>
            <person name="Aslett M."/>
            <person name="Allison H.C."/>
            <person name="Burton P."/>
            <person name="Vavrova-Anderson J."/>
            <person name="Brown R."/>
            <person name="Browne H."/>
            <person name="Corton N."/>
            <person name="Hauser H."/>
            <person name="Gamble J."/>
            <person name="Gilderthorp R."/>
            <person name="Marcello L."/>
            <person name="McQuillan J."/>
            <person name="Otto T.D."/>
            <person name="Quail M.A."/>
            <person name="Sanders M.J."/>
            <person name="van Tonder A."/>
            <person name="Ginger M.L."/>
            <person name="Field M.C."/>
            <person name="Barry J.D."/>
            <person name="Hertz-Fowler C."/>
            <person name="Berriman M."/>
        </authorList>
    </citation>
    <scope>NUCLEOTIDE SEQUENCE [LARGE SCALE GENOMIC DNA]</scope>
    <source>
        <strain evidence="2 3">IL3000</strain>
    </source>
</reference>
<evidence type="ECO:0000259" key="1">
    <source>
        <dbReference type="Pfam" id="PF14529"/>
    </source>
</evidence>
<name>F9W448_TRYCI</name>
<reference evidence="3" key="1">
    <citation type="submission" date="2011-07" db="EMBL/GenBank/DDBJ databases">
        <title>Divergent evolution of antigenic variation in African trypanosomes.</title>
        <authorList>
            <person name="Jackson A.P."/>
            <person name="Berry A."/>
            <person name="Allison H.C."/>
            <person name="Burton P."/>
            <person name="Anderson J."/>
            <person name="Aslett M."/>
            <person name="Brown R."/>
            <person name="Corton N."/>
            <person name="Harris D."/>
            <person name="Hauser H."/>
            <person name="Gamble J."/>
            <person name="Gilderthorp R."/>
            <person name="McQuillan J."/>
            <person name="Quail M.A."/>
            <person name="Sanders M."/>
            <person name="Van Tonder A."/>
            <person name="Ginger M.L."/>
            <person name="Donelson J.E."/>
            <person name="Field M.C."/>
            <person name="Barry J.D."/>
            <person name="Berriman M."/>
            <person name="Hertz-Fowler C."/>
        </authorList>
    </citation>
    <scope>NUCLEOTIDE SEQUENCE [LARGE SCALE GENOMIC DNA]</scope>
    <source>
        <strain evidence="3">IL3000</strain>
    </source>
</reference>
<comment type="caution">
    <text evidence="2">The sequence shown here is derived from an EMBL/GenBank/DDBJ whole genome shotgun (WGS) entry which is preliminary data.</text>
</comment>
<dbReference type="AlphaFoldDB" id="F9W448"/>
<dbReference type="EMBL" id="CAEQ01000512">
    <property type="protein sequence ID" value="CCD11932.1"/>
    <property type="molecule type" value="Genomic_DNA"/>
</dbReference>
<dbReference type="OMA" id="NMVQECK"/>
<gene>
    <name evidence="2" type="ORF">TCIL3000_0_28690</name>
</gene>
<dbReference type="InterPro" id="IPR005135">
    <property type="entry name" value="Endo/exonuclease/phosphatase"/>
</dbReference>
<dbReference type="InterPro" id="IPR036691">
    <property type="entry name" value="Endo/exonu/phosph_ase_sf"/>
</dbReference>
<protein>
    <submittedName>
        <fullName evidence="2">WGS project CAEQ00000000 data, annotated contig 1144</fullName>
    </submittedName>
</protein>
<feature type="domain" description="Endonuclease/exonuclease/phosphatase" evidence="1">
    <location>
        <begin position="95"/>
        <end position="203"/>
    </location>
</feature>
<evidence type="ECO:0000313" key="3">
    <source>
        <dbReference type="Proteomes" id="UP000000702"/>
    </source>
</evidence>